<evidence type="ECO:0000313" key="1">
    <source>
        <dbReference type="EMBL" id="GAL08248.1"/>
    </source>
</evidence>
<reference evidence="1 2" key="1">
    <citation type="journal article" date="2014" name="Genome Announc.">
        <title>Draft Genome Sequences of Two Vibrionaceae Species, Vibrio ponticus C121 and Photobacterium aphoticum C119, Isolated as Coral Reef Microbiota.</title>
        <authorList>
            <person name="Al-saari N."/>
            <person name="Meirelles P.M."/>
            <person name="Mino S."/>
            <person name="Suda W."/>
            <person name="Oshima K."/>
            <person name="Hattori M."/>
            <person name="Ohkuma M."/>
            <person name="Thompson F.L."/>
            <person name="Gomez-Gil B."/>
            <person name="Sawabe T."/>
            <person name="Sawabe T."/>
        </authorList>
    </citation>
    <scope>NUCLEOTIDE SEQUENCE [LARGE SCALE GENOMIC DNA]</scope>
    <source>
        <strain evidence="1 2">JCM 19237</strain>
    </source>
</reference>
<dbReference type="AlphaFoldDB" id="A0A090R148"/>
<proteinExistence type="predicted"/>
<organism evidence="1 2">
    <name type="scientific">Photobacterium aphoticum</name>
    <dbReference type="NCBI Taxonomy" id="754436"/>
    <lineage>
        <taxon>Bacteria</taxon>
        <taxon>Pseudomonadati</taxon>
        <taxon>Pseudomonadota</taxon>
        <taxon>Gammaproteobacteria</taxon>
        <taxon>Vibrionales</taxon>
        <taxon>Vibrionaceae</taxon>
        <taxon>Photobacterium</taxon>
    </lineage>
</organism>
<name>A0A090R148_9GAMM</name>
<protein>
    <submittedName>
        <fullName evidence="1">Uncharacterized protein</fullName>
    </submittedName>
</protein>
<gene>
    <name evidence="1" type="ORF">JCM19237_4481</name>
</gene>
<dbReference type="EMBL" id="BBMN01000023">
    <property type="protein sequence ID" value="GAL08248.1"/>
    <property type="molecule type" value="Genomic_DNA"/>
</dbReference>
<comment type="caution">
    <text evidence="1">The sequence shown here is derived from an EMBL/GenBank/DDBJ whole genome shotgun (WGS) entry which is preliminary data.</text>
</comment>
<dbReference type="Proteomes" id="UP000029227">
    <property type="component" value="Unassembled WGS sequence"/>
</dbReference>
<evidence type="ECO:0000313" key="2">
    <source>
        <dbReference type="Proteomes" id="UP000029227"/>
    </source>
</evidence>
<dbReference type="STRING" id="754436.JCM19237_4481"/>
<sequence>MGSLGLGASVKLRFMGLLSAQLSIVESGMWYLPRVLSV</sequence>
<accession>A0A090R148</accession>